<organism evidence="1 2">
    <name type="scientific">Paramecium octaurelia</name>
    <dbReference type="NCBI Taxonomy" id="43137"/>
    <lineage>
        <taxon>Eukaryota</taxon>
        <taxon>Sar</taxon>
        <taxon>Alveolata</taxon>
        <taxon>Ciliophora</taxon>
        <taxon>Intramacronucleata</taxon>
        <taxon>Oligohymenophorea</taxon>
        <taxon>Peniculida</taxon>
        <taxon>Parameciidae</taxon>
        <taxon>Paramecium</taxon>
    </lineage>
</organism>
<evidence type="ECO:0000313" key="2">
    <source>
        <dbReference type="Proteomes" id="UP000683925"/>
    </source>
</evidence>
<dbReference type="AlphaFoldDB" id="A0A8S1WSK2"/>
<gene>
    <name evidence="1" type="ORF">POCTA_138.1.T1010164</name>
</gene>
<dbReference type="Proteomes" id="UP000683925">
    <property type="component" value="Unassembled WGS sequence"/>
</dbReference>
<sequence>MGWKERDDRLCAFRVYCTSQGRLIANKRQIIEMANKSRDVLNMHDQRRIEIYISGNGGIQ</sequence>
<comment type="caution">
    <text evidence="1">The sequence shown here is derived from an EMBL/GenBank/DDBJ whole genome shotgun (WGS) entry which is preliminary data.</text>
</comment>
<accession>A0A8S1WSK2</accession>
<keyword evidence="2" id="KW-1185">Reference proteome</keyword>
<dbReference type="EMBL" id="CAJJDP010000101">
    <property type="protein sequence ID" value="CAD8192192.1"/>
    <property type="molecule type" value="Genomic_DNA"/>
</dbReference>
<dbReference type="OMA" id="AFRVYCT"/>
<name>A0A8S1WSK2_PAROT</name>
<reference evidence="1" key="1">
    <citation type="submission" date="2021-01" db="EMBL/GenBank/DDBJ databases">
        <authorList>
            <consortium name="Genoscope - CEA"/>
            <person name="William W."/>
        </authorList>
    </citation>
    <scope>NUCLEOTIDE SEQUENCE</scope>
</reference>
<proteinExistence type="predicted"/>
<protein>
    <submittedName>
        <fullName evidence="1">Uncharacterized protein</fullName>
    </submittedName>
</protein>
<dbReference type="OrthoDB" id="10364838at2759"/>
<evidence type="ECO:0000313" key="1">
    <source>
        <dbReference type="EMBL" id="CAD8192192.1"/>
    </source>
</evidence>